<reference evidence="4 5" key="1">
    <citation type="submission" date="2019-11" db="EMBL/GenBank/DDBJ databases">
        <title>Description of Pedobacter sp. LMG 31462T.</title>
        <authorList>
            <person name="Carlier A."/>
            <person name="Qi S."/>
            <person name="Vandamme P."/>
        </authorList>
    </citation>
    <scope>NUCLEOTIDE SEQUENCE [LARGE SCALE GENOMIC DNA]</scope>
    <source>
        <strain evidence="4 5">LMG 31462</strain>
    </source>
</reference>
<dbReference type="Gene3D" id="2.60.120.1440">
    <property type="match status" value="1"/>
</dbReference>
<name>A0ABR6ES99_9SPHI</name>
<accession>A0ABR6ES99</accession>
<feature type="domain" description="Protein FecR C-terminal" evidence="3">
    <location>
        <begin position="321"/>
        <end position="390"/>
    </location>
</feature>
<dbReference type="Pfam" id="PF04773">
    <property type="entry name" value="FecR"/>
    <property type="match status" value="1"/>
</dbReference>
<keyword evidence="1" id="KW-0812">Transmembrane</keyword>
<evidence type="ECO:0000313" key="4">
    <source>
        <dbReference type="EMBL" id="MBB2148129.1"/>
    </source>
</evidence>
<dbReference type="RefSeq" id="WP_182953745.1">
    <property type="nucleotide sequence ID" value="NZ_WNXC01000001.1"/>
</dbReference>
<keyword evidence="1" id="KW-0472">Membrane</keyword>
<dbReference type="Gene3D" id="3.55.50.30">
    <property type="match status" value="1"/>
</dbReference>
<evidence type="ECO:0000256" key="1">
    <source>
        <dbReference type="SAM" id="Phobius"/>
    </source>
</evidence>
<comment type="caution">
    <text evidence="4">The sequence shown here is derived from an EMBL/GenBank/DDBJ whole genome shotgun (WGS) entry which is preliminary data.</text>
</comment>
<keyword evidence="1" id="KW-1133">Transmembrane helix</keyword>
<dbReference type="EMBL" id="WNXC01000001">
    <property type="protein sequence ID" value="MBB2148129.1"/>
    <property type="molecule type" value="Genomic_DNA"/>
</dbReference>
<proteinExistence type="predicted"/>
<dbReference type="Proteomes" id="UP000636110">
    <property type="component" value="Unassembled WGS sequence"/>
</dbReference>
<feature type="domain" description="FecR protein" evidence="2">
    <location>
        <begin position="184"/>
        <end position="279"/>
    </location>
</feature>
<dbReference type="Pfam" id="PF16344">
    <property type="entry name" value="FecR_C"/>
    <property type="match status" value="1"/>
</dbReference>
<dbReference type="PANTHER" id="PTHR30273:SF2">
    <property type="entry name" value="PROTEIN FECR"/>
    <property type="match status" value="1"/>
</dbReference>
<keyword evidence="5" id="KW-1185">Reference proteome</keyword>
<dbReference type="InterPro" id="IPR012373">
    <property type="entry name" value="Ferrdict_sens_TM"/>
</dbReference>
<feature type="transmembrane region" description="Helical" evidence="1">
    <location>
        <begin position="87"/>
        <end position="108"/>
    </location>
</feature>
<gene>
    <name evidence="4" type="ORF">GM920_04300</name>
</gene>
<dbReference type="PANTHER" id="PTHR30273">
    <property type="entry name" value="PERIPLASMIC SIGNAL SENSOR AND SIGMA FACTOR ACTIVATOR FECR-RELATED"/>
    <property type="match status" value="1"/>
</dbReference>
<sequence>MLEERFSYLFEQYFSKQGSPAETEELLRLIDSGDYDQQLKTIIDQHYDNFEPYQSPFSLEQEDQILNEVLSVKNPGTKLKIAWRKRLWVKISIAASIVLCLGTAFFAYHHYTYTKRQELAASLIGPGSNKARLVLSNGKVILLDTLKNGSGVFEDGVQITKTKDGQLIYKISDQNAENANLINTIETPKGGQYQVQLPDGTDVWLNAASSLKYSSDFTDKKREVTLSGEAYFEVAHRANQPFLVHTPNQVVEVLGTHFNINAYPDEETQVTTLLEGQVKTRSKEQTILLKPGQQSILNLNNDRLKMMAADLETVMAWKNGDFIFKDEDLASVMKKVERWYDVDVVYDGVDPNTIKLGGWVSRSKNISAVIKIIEPIAGIKIKIDGRRITVMK</sequence>
<evidence type="ECO:0000313" key="5">
    <source>
        <dbReference type="Proteomes" id="UP000636110"/>
    </source>
</evidence>
<protein>
    <submittedName>
        <fullName evidence="4">DUF4974 domain-containing protein</fullName>
    </submittedName>
</protein>
<dbReference type="InterPro" id="IPR006860">
    <property type="entry name" value="FecR"/>
</dbReference>
<dbReference type="InterPro" id="IPR032508">
    <property type="entry name" value="FecR_C"/>
</dbReference>
<evidence type="ECO:0000259" key="3">
    <source>
        <dbReference type="Pfam" id="PF16344"/>
    </source>
</evidence>
<organism evidence="4 5">
    <name type="scientific">Pedobacter gandavensis</name>
    <dbReference type="NCBI Taxonomy" id="2679963"/>
    <lineage>
        <taxon>Bacteria</taxon>
        <taxon>Pseudomonadati</taxon>
        <taxon>Bacteroidota</taxon>
        <taxon>Sphingobacteriia</taxon>
        <taxon>Sphingobacteriales</taxon>
        <taxon>Sphingobacteriaceae</taxon>
        <taxon>Pedobacter</taxon>
    </lineage>
</organism>
<evidence type="ECO:0000259" key="2">
    <source>
        <dbReference type="Pfam" id="PF04773"/>
    </source>
</evidence>